<reference evidence="2" key="1">
    <citation type="submission" date="2023-06" db="EMBL/GenBank/DDBJ databases">
        <title>Conoideocrella luteorostrata (Hypocreales: Clavicipitaceae), a potential biocontrol fungus for elongate hemlock scale in United States Christmas tree production areas.</title>
        <authorList>
            <person name="Barrett H."/>
            <person name="Lovett B."/>
            <person name="Macias A.M."/>
            <person name="Stajich J.E."/>
            <person name="Kasson M.T."/>
        </authorList>
    </citation>
    <scope>NUCLEOTIDE SEQUENCE</scope>
    <source>
        <strain evidence="2">ARSEF 14590</strain>
    </source>
</reference>
<name>A0AAJ0FSC0_9HYPO</name>
<organism evidence="2 3">
    <name type="scientific">Conoideocrella luteorostrata</name>
    <dbReference type="NCBI Taxonomy" id="1105319"/>
    <lineage>
        <taxon>Eukaryota</taxon>
        <taxon>Fungi</taxon>
        <taxon>Dikarya</taxon>
        <taxon>Ascomycota</taxon>
        <taxon>Pezizomycotina</taxon>
        <taxon>Sordariomycetes</taxon>
        <taxon>Hypocreomycetidae</taxon>
        <taxon>Hypocreales</taxon>
        <taxon>Clavicipitaceae</taxon>
        <taxon>Conoideocrella</taxon>
    </lineage>
</organism>
<accession>A0AAJ0FSC0</accession>
<dbReference type="InterPro" id="IPR046676">
    <property type="entry name" value="DUF6546"/>
</dbReference>
<sequence length="616" mass="70038">MDAATNLGQLESPSLNIKSYSWVTLPVEIRQMILSLLVLPISSKRYNGLAQPGVAQFATVCREWQVFFESCTFRRLVLDFDSLAEFNAIIRRDDARLRYIRKLWLRVQLSKYECPDCDEPEDQKTIWCNNKIFTACIRSLLETLKLWDPVRHGARGLELMLSASSPSDSEHRLCRYEIKDDFPFHYAEDLDLAPDIPGVDRTHISSGLTHLFHRNSPAPLDNGHFKRAQGTPLRLHVQRGNSGRFVRHKCLPAVPMIKGLVIRRHFRRDIHIATLSRLLDQSFVALEWFRFERTVSIDPQEQINFDRGFQSHLLHSLPDTLRQLSFTQWEIPETERFGLVLRQVASGISQHAQAYLPREMAKLSQRLESFCPPWQMDTAEFLRHIIELHKSSNMRESSLKRITLHCSLSSSDRSMKEFRSLVILTAKAALFLPQLEVVELWGTCLAGPESSAYIFQYLCKGNRASIVWKSSEGAAAVPQQARIIAKWSEVAQKYLHSTSTLAYSFGHIAETREEISASNGTCIYQHLLLKDLVFDAITQIILENEPCGWGLDENSDSLLLQGVHLAPDIANLNSSVGNLPMDILGPDDDLASLQADVMAFEAEVDAFLQQHHGHAV</sequence>
<dbReference type="EMBL" id="JASWJB010000565">
    <property type="protein sequence ID" value="KAK2589739.1"/>
    <property type="molecule type" value="Genomic_DNA"/>
</dbReference>
<evidence type="ECO:0000313" key="2">
    <source>
        <dbReference type="EMBL" id="KAK2589739.1"/>
    </source>
</evidence>
<proteinExistence type="predicted"/>
<gene>
    <name evidence="2" type="ORF">QQS21_012578</name>
</gene>
<protein>
    <recommendedName>
        <fullName evidence="1">DUF6546 domain-containing protein</fullName>
    </recommendedName>
</protein>
<keyword evidence="3" id="KW-1185">Reference proteome</keyword>
<dbReference type="Pfam" id="PF20183">
    <property type="entry name" value="DUF6546"/>
    <property type="match status" value="1"/>
</dbReference>
<feature type="domain" description="DUF6546" evidence="1">
    <location>
        <begin position="316"/>
        <end position="534"/>
    </location>
</feature>
<dbReference type="Proteomes" id="UP001251528">
    <property type="component" value="Unassembled WGS sequence"/>
</dbReference>
<evidence type="ECO:0000259" key="1">
    <source>
        <dbReference type="Pfam" id="PF20183"/>
    </source>
</evidence>
<comment type="caution">
    <text evidence="2">The sequence shown here is derived from an EMBL/GenBank/DDBJ whole genome shotgun (WGS) entry which is preliminary data.</text>
</comment>
<evidence type="ECO:0000313" key="3">
    <source>
        <dbReference type="Proteomes" id="UP001251528"/>
    </source>
</evidence>
<dbReference type="AlphaFoldDB" id="A0AAJ0FSC0"/>